<accession>A0A919RBM8</accession>
<dbReference type="AlphaFoldDB" id="A0A919RBM8"/>
<reference evidence="2" key="1">
    <citation type="submission" date="2021-01" db="EMBL/GenBank/DDBJ databases">
        <title>Whole genome shotgun sequence of Sphaerisporangium rufum NBRC 109079.</title>
        <authorList>
            <person name="Komaki H."/>
            <person name="Tamura T."/>
        </authorList>
    </citation>
    <scope>NUCLEOTIDE SEQUENCE</scope>
    <source>
        <strain evidence="2">NBRC 109079</strain>
    </source>
</reference>
<dbReference type="Proteomes" id="UP000655287">
    <property type="component" value="Unassembled WGS sequence"/>
</dbReference>
<dbReference type="EMBL" id="BOOU01000110">
    <property type="protein sequence ID" value="GII81760.1"/>
    <property type="molecule type" value="Genomic_DNA"/>
</dbReference>
<comment type="caution">
    <text evidence="2">The sequence shown here is derived from an EMBL/GenBank/DDBJ whole genome shotgun (WGS) entry which is preliminary data.</text>
</comment>
<gene>
    <name evidence="2" type="ORF">Sru01_67420</name>
</gene>
<keyword evidence="3" id="KW-1185">Reference proteome</keyword>
<sequence length="78" mass="8494">MKNFTCSTYQVILFAIGGAKSSAQEPLKDESSRTEHVLGQCTGLMEFAEETATKAATPEGHQRTRVRTAPLVAHSLTR</sequence>
<feature type="region of interest" description="Disordered" evidence="1">
    <location>
        <begin position="53"/>
        <end position="78"/>
    </location>
</feature>
<protein>
    <submittedName>
        <fullName evidence="2">Uncharacterized protein</fullName>
    </submittedName>
</protein>
<evidence type="ECO:0000256" key="1">
    <source>
        <dbReference type="SAM" id="MobiDB-lite"/>
    </source>
</evidence>
<proteinExistence type="predicted"/>
<evidence type="ECO:0000313" key="3">
    <source>
        <dbReference type="Proteomes" id="UP000655287"/>
    </source>
</evidence>
<organism evidence="2 3">
    <name type="scientific">Sphaerisporangium rufum</name>
    <dbReference type="NCBI Taxonomy" id="1381558"/>
    <lineage>
        <taxon>Bacteria</taxon>
        <taxon>Bacillati</taxon>
        <taxon>Actinomycetota</taxon>
        <taxon>Actinomycetes</taxon>
        <taxon>Streptosporangiales</taxon>
        <taxon>Streptosporangiaceae</taxon>
        <taxon>Sphaerisporangium</taxon>
    </lineage>
</organism>
<name>A0A919RBM8_9ACTN</name>
<evidence type="ECO:0000313" key="2">
    <source>
        <dbReference type="EMBL" id="GII81760.1"/>
    </source>
</evidence>